<gene>
    <name evidence="1" type="ORF">ACFPVY_08335</name>
</gene>
<reference evidence="2" key="1">
    <citation type="journal article" date="2019" name="Int. J. Syst. Evol. Microbiol.">
        <title>The Global Catalogue of Microorganisms (GCM) 10K type strain sequencing project: providing services to taxonomists for standard genome sequencing and annotation.</title>
        <authorList>
            <consortium name="The Broad Institute Genomics Platform"/>
            <consortium name="The Broad Institute Genome Sequencing Center for Infectious Disease"/>
            <person name="Wu L."/>
            <person name="Ma J."/>
        </authorList>
    </citation>
    <scope>NUCLEOTIDE SEQUENCE [LARGE SCALE GENOMIC DNA]</scope>
    <source>
        <strain evidence="2">CCUG 49679</strain>
    </source>
</reference>
<protein>
    <submittedName>
        <fullName evidence="1">T9SS C-terminal target domain-containing protein</fullName>
    </submittedName>
</protein>
<dbReference type="InterPro" id="IPR011047">
    <property type="entry name" value="Quinoprotein_ADH-like_sf"/>
</dbReference>
<keyword evidence="2" id="KW-1185">Reference proteome</keyword>
<dbReference type="EMBL" id="JBHSQB010000007">
    <property type="protein sequence ID" value="MFC6096653.1"/>
    <property type="molecule type" value="Genomic_DNA"/>
</dbReference>
<dbReference type="RefSeq" id="WP_379791509.1">
    <property type="nucleotide sequence ID" value="NZ_JBHSQB010000007.1"/>
</dbReference>
<dbReference type="SUPFAM" id="SSF50998">
    <property type="entry name" value="Quinoprotein alcohol dehydrogenase-like"/>
    <property type="match status" value="1"/>
</dbReference>
<dbReference type="Proteomes" id="UP001596287">
    <property type="component" value="Unassembled WGS sequence"/>
</dbReference>
<evidence type="ECO:0000313" key="2">
    <source>
        <dbReference type="Proteomes" id="UP001596287"/>
    </source>
</evidence>
<proteinExistence type="predicted"/>
<name>A0ABW1PM64_9FLAO</name>
<accession>A0ABW1PM64</accession>
<evidence type="ECO:0000313" key="1">
    <source>
        <dbReference type="EMBL" id="MFC6096653.1"/>
    </source>
</evidence>
<organism evidence="1 2">
    <name type="scientific">Flavobacterium qiangtangense</name>
    <dbReference type="NCBI Taxonomy" id="1442595"/>
    <lineage>
        <taxon>Bacteria</taxon>
        <taxon>Pseudomonadati</taxon>
        <taxon>Bacteroidota</taxon>
        <taxon>Flavobacteriia</taxon>
        <taxon>Flavobacteriales</taxon>
        <taxon>Flavobacteriaceae</taxon>
        <taxon>Flavobacterium</taxon>
    </lineage>
</organism>
<sequence>MKSIFYLLIFFFGCSSVLGQRLKPTSSNVIDQKVHETSGLLFWNDKLWTHNDDGDTNLYALDKNSCEILETIALKKVINKDWESISQDENYIYIGDFGNNVTGNRTDLHLLRIEKESLLQGIQKIDSIQFNYSDQNDFTAKKSNETDFDGEAFIVSKDSIYIFSKQWKSRKTSVYSLPKNPGNHIANLKSTYNVNGLITDATFIEGTNQVVLCGYSKKLKPFLYVLSDYNLTDFFSGNKKKIKLKLPFHQIEGITSDGEKIYFTNEQFVRKPFINATQKLHEINLEEIINR</sequence>
<comment type="caution">
    <text evidence="1">The sequence shown here is derived from an EMBL/GenBank/DDBJ whole genome shotgun (WGS) entry which is preliminary data.</text>
</comment>